<reference evidence="2 3" key="1">
    <citation type="submission" date="2020-08" db="EMBL/GenBank/DDBJ databases">
        <title>Genomic Encyclopedia of Type Strains, Phase IV (KMG-V): Genome sequencing to study the core and pangenomes of soil and plant-associated prokaryotes.</title>
        <authorList>
            <person name="Whitman W."/>
        </authorList>
    </citation>
    <scope>NUCLEOTIDE SEQUENCE [LARGE SCALE GENOMIC DNA]</scope>
    <source>
        <strain evidence="2 3">M2T3</strain>
    </source>
</reference>
<name>A0A7X0MH00_9SPHI</name>
<dbReference type="Proteomes" id="UP000521017">
    <property type="component" value="Unassembled WGS sequence"/>
</dbReference>
<dbReference type="InterPro" id="IPR051918">
    <property type="entry name" value="STPP_CPPED1"/>
</dbReference>
<proteinExistence type="predicted"/>
<organism evidence="2 3">
    <name type="scientific">Pedobacter cryoconitis</name>
    <dbReference type="NCBI Taxonomy" id="188932"/>
    <lineage>
        <taxon>Bacteria</taxon>
        <taxon>Pseudomonadati</taxon>
        <taxon>Bacteroidota</taxon>
        <taxon>Sphingobacteriia</taxon>
        <taxon>Sphingobacteriales</taxon>
        <taxon>Sphingobacteriaceae</taxon>
        <taxon>Pedobacter</taxon>
    </lineage>
</organism>
<gene>
    <name evidence="2" type="ORF">HDF25_000455</name>
</gene>
<evidence type="ECO:0000259" key="1">
    <source>
        <dbReference type="Pfam" id="PF00149"/>
    </source>
</evidence>
<protein>
    <submittedName>
        <fullName evidence="2">3',5'-cyclic AMP phosphodiesterase CpdA</fullName>
    </submittedName>
</protein>
<dbReference type="AlphaFoldDB" id="A0A7X0MH00"/>
<dbReference type="PANTHER" id="PTHR43143">
    <property type="entry name" value="METALLOPHOSPHOESTERASE, CALCINEURIN SUPERFAMILY"/>
    <property type="match status" value="1"/>
</dbReference>
<sequence length="315" mass="36193">MRRRNFLKQSAIAGIAATSITKAFGMVPYTEKGKVLINFGICTDLHHDLIKDGEKRLQAFIEEMNQLKPHFIIQTGDFCMPKEKNRPLMEIWDQFKQPSYHVLGNHDTDGGFTHDQVITFWKATGKYYSFDQNGYHFVVLNGNERPQGDTSQAYPRSIGKEQINWMKKDIENTRLPVIIFCHQGIDNDQDGIKEGSLIRLIFERLNQKAGFNQIRLVFSGHHHEDYHNIYNNIHYIQINSMSYQFSHAEAGDGYASTKDPLWAYVSIYDNGIIKIKGKKSVYPNPENQHSAAGYNGYPTVPYISDRIISLRGDQP</sequence>
<dbReference type="NCBIfam" id="TIGR01409">
    <property type="entry name" value="TAT_signal_seq"/>
    <property type="match status" value="1"/>
</dbReference>
<dbReference type="PANTHER" id="PTHR43143:SF1">
    <property type="entry name" value="SERINE_THREONINE-PROTEIN PHOSPHATASE CPPED1"/>
    <property type="match status" value="1"/>
</dbReference>
<accession>A0A7X0MH00</accession>
<dbReference type="GO" id="GO:0016787">
    <property type="term" value="F:hydrolase activity"/>
    <property type="evidence" value="ECO:0007669"/>
    <property type="project" value="InterPro"/>
</dbReference>
<dbReference type="Gene3D" id="3.60.21.10">
    <property type="match status" value="1"/>
</dbReference>
<evidence type="ECO:0000313" key="2">
    <source>
        <dbReference type="EMBL" id="MBB6498331.1"/>
    </source>
</evidence>
<feature type="domain" description="Calcineurin-like phosphoesterase" evidence="1">
    <location>
        <begin position="38"/>
        <end position="224"/>
    </location>
</feature>
<dbReference type="InterPro" id="IPR004843">
    <property type="entry name" value="Calcineurin-like_PHP"/>
</dbReference>
<dbReference type="RefSeq" id="WP_184622324.1">
    <property type="nucleotide sequence ID" value="NZ_JACHCC010000001.1"/>
</dbReference>
<evidence type="ECO:0000313" key="3">
    <source>
        <dbReference type="Proteomes" id="UP000521017"/>
    </source>
</evidence>
<dbReference type="InterPro" id="IPR019546">
    <property type="entry name" value="TAT_signal_bac_arc"/>
</dbReference>
<comment type="caution">
    <text evidence="2">The sequence shown here is derived from an EMBL/GenBank/DDBJ whole genome shotgun (WGS) entry which is preliminary data.</text>
</comment>
<dbReference type="SUPFAM" id="SSF56300">
    <property type="entry name" value="Metallo-dependent phosphatases"/>
    <property type="match status" value="1"/>
</dbReference>
<dbReference type="Pfam" id="PF00149">
    <property type="entry name" value="Metallophos"/>
    <property type="match status" value="1"/>
</dbReference>
<dbReference type="InterPro" id="IPR029052">
    <property type="entry name" value="Metallo-depent_PP-like"/>
</dbReference>
<dbReference type="EMBL" id="JACHCC010000001">
    <property type="protein sequence ID" value="MBB6498331.1"/>
    <property type="molecule type" value="Genomic_DNA"/>
</dbReference>